<proteinExistence type="predicted"/>
<keyword evidence="3" id="KW-1185">Reference proteome</keyword>
<dbReference type="Proteomes" id="UP000799421">
    <property type="component" value="Unassembled WGS sequence"/>
</dbReference>
<sequence>MSIDRNEALDTAQPNTLLGIAHPSGTMMPQPLPWCQPSIRHQHWHELHNNRGPPRDPFQTRVLLTIPRLQSHSIMPTYYYESSSPRTTIRIDVKVPMTPTRHTTTRYHSPNHHHQTPCKYGKCDAHYPAPPHRDPYVIPLPPIGRNATHARCDDEPLGYARSHQATKAEVEALDHRYGVHNYEYGDVQQSRYRANFRPGRYDPETDPFHQSGRKRPRVKEARFQTVVRNSYRYENDPCESSRYSHNHSEEKRYKSYDVKYSCESHYLWD</sequence>
<accession>A0A6A7C091</accession>
<evidence type="ECO:0000256" key="1">
    <source>
        <dbReference type="SAM" id="MobiDB-lite"/>
    </source>
</evidence>
<protein>
    <submittedName>
        <fullName evidence="2">Uncharacterized protein</fullName>
    </submittedName>
</protein>
<dbReference type="AlphaFoldDB" id="A0A6A7C091"/>
<gene>
    <name evidence="2" type="ORF">K470DRAFT_258107</name>
</gene>
<organism evidence="2 3">
    <name type="scientific">Piedraia hortae CBS 480.64</name>
    <dbReference type="NCBI Taxonomy" id="1314780"/>
    <lineage>
        <taxon>Eukaryota</taxon>
        <taxon>Fungi</taxon>
        <taxon>Dikarya</taxon>
        <taxon>Ascomycota</taxon>
        <taxon>Pezizomycotina</taxon>
        <taxon>Dothideomycetes</taxon>
        <taxon>Dothideomycetidae</taxon>
        <taxon>Capnodiales</taxon>
        <taxon>Piedraiaceae</taxon>
        <taxon>Piedraia</taxon>
    </lineage>
</organism>
<evidence type="ECO:0000313" key="3">
    <source>
        <dbReference type="Proteomes" id="UP000799421"/>
    </source>
</evidence>
<name>A0A6A7C091_9PEZI</name>
<dbReference type="EMBL" id="MU005983">
    <property type="protein sequence ID" value="KAF2860345.1"/>
    <property type="molecule type" value="Genomic_DNA"/>
</dbReference>
<evidence type="ECO:0000313" key="2">
    <source>
        <dbReference type="EMBL" id="KAF2860345.1"/>
    </source>
</evidence>
<reference evidence="2" key="1">
    <citation type="journal article" date="2020" name="Stud. Mycol.">
        <title>101 Dothideomycetes genomes: a test case for predicting lifestyles and emergence of pathogens.</title>
        <authorList>
            <person name="Haridas S."/>
            <person name="Albert R."/>
            <person name="Binder M."/>
            <person name="Bloem J."/>
            <person name="Labutti K."/>
            <person name="Salamov A."/>
            <person name="Andreopoulos B."/>
            <person name="Baker S."/>
            <person name="Barry K."/>
            <person name="Bills G."/>
            <person name="Bluhm B."/>
            <person name="Cannon C."/>
            <person name="Castanera R."/>
            <person name="Culley D."/>
            <person name="Daum C."/>
            <person name="Ezra D."/>
            <person name="Gonzalez J."/>
            <person name="Henrissat B."/>
            <person name="Kuo A."/>
            <person name="Liang C."/>
            <person name="Lipzen A."/>
            <person name="Lutzoni F."/>
            <person name="Magnuson J."/>
            <person name="Mondo S."/>
            <person name="Nolan M."/>
            <person name="Ohm R."/>
            <person name="Pangilinan J."/>
            <person name="Park H.-J."/>
            <person name="Ramirez L."/>
            <person name="Alfaro M."/>
            <person name="Sun H."/>
            <person name="Tritt A."/>
            <person name="Yoshinaga Y."/>
            <person name="Zwiers L.-H."/>
            <person name="Turgeon B."/>
            <person name="Goodwin S."/>
            <person name="Spatafora J."/>
            <person name="Crous P."/>
            <person name="Grigoriev I."/>
        </authorList>
    </citation>
    <scope>NUCLEOTIDE SEQUENCE</scope>
    <source>
        <strain evidence="2">CBS 480.64</strain>
    </source>
</reference>
<feature type="region of interest" description="Disordered" evidence="1">
    <location>
        <begin position="198"/>
        <end position="218"/>
    </location>
</feature>